<keyword evidence="7" id="KW-0539">Nucleus</keyword>
<dbReference type="OrthoDB" id="829at2759"/>
<sequence length="206" mass="23584">MDALKELQASVQQEAETRERIAEYTRQLETEFRVVAVSLNRIHTATTDAARDYITKLSALIPPAKFYRYNSIWSRVVQQGVFAAALITYLNSKTLLQPDQVQEFMGAPVHMSNAPVQEFHITVEEYLHGIFSLPAELARLAVNSVTRQTYQRPLEISTFVTELFASFQLLNLKNDSLRKHFDGIKYEVKKIEEIVYNISVRGLTQS</sequence>
<dbReference type="EMBL" id="JANBQB010000161">
    <property type="protein sequence ID" value="KAJ1980584.1"/>
    <property type="molecule type" value="Genomic_DNA"/>
</dbReference>
<evidence type="ECO:0000256" key="2">
    <source>
        <dbReference type="ARBA" id="ARBA00004496"/>
    </source>
</evidence>
<dbReference type="InterPro" id="IPR002848">
    <property type="entry name" value="Translin_fam"/>
</dbReference>
<dbReference type="InterPro" id="IPR016068">
    <property type="entry name" value="Translin_N"/>
</dbReference>
<dbReference type="GO" id="GO:0005737">
    <property type="term" value="C:cytoplasm"/>
    <property type="evidence" value="ECO:0007669"/>
    <property type="project" value="UniProtKB-SubCell"/>
</dbReference>
<comment type="caution">
    <text evidence="8">The sequence shown here is derived from an EMBL/GenBank/DDBJ whole genome shotgun (WGS) entry which is preliminary data.</text>
</comment>
<dbReference type="GO" id="GO:0016070">
    <property type="term" value="P:RNA metabolic process"/>
    <property type="evidence" value="ECO:0007669"/>
    <property type="project" value="InterPro"/>
</dbReference>
<evidence type="ECO:0000256" key="4">
    <source>
        <dbReference type="ARBA" id="ARBA00022490"/>
    </source>
</evidence>
<keyword evidence="9" id="KW-1185">Reference proteome</keyword>
<dbReference type="GO" id="GO:0003723">
    <property type="term" value="F:RNA binding"/>
    <property type="evidence" value="ECO:0007669"/>
    <property type="project" value="UniProtKB-KW"/>
</dbReference>
<evidence type="ECO:0000313" key="9">
    <source>
        <dbReference type="Proteomes" id="UP001151582"/>
    </source>
</evidence>
<dbReference type="FunFam" id="1.20.58.200:FF:000002">
    <property type="entry name" value="Putative translin"/>
    <property type="match status" value="1"/>
</dbReference>
<dbReference type="CDD" id="cd14819">
    <property type="entry name" value="Translin"/>
    <property type="match status" value="1"/>
</dbReference>
<dbReference type="SUPFAM" id="SSF74784">
    <property type="entry name" value="Translin"/>
    <property type="match status" value="1"/>
</dbReference>
<evidence type="ECO:0000256" key="5">
    <source>
        <dbReference type="ARBA" id="ARBA00022884"/>
    </source>
</evidence>
<gene>
    <name evidence="8" type="primary">tsn1</name>
    <name evidence="8" type="ORF">H4R34_002397</name>
</gene>
<reference evidence="8" key="1">
    <citation type="submission" date="2022-07" db="EMBL/GenBank/DDBJ databases">
        <title>Phylogenomic reconstructions and comparative analyses of Kickxellomycotina fungi.</title>
        <authorList>
            <person name="Reynolds N.K."/>
            <person name="Stajich J.E."/>
            <person name="Barry K."/>
            <person name="Grigoriev I.V."/>
            <person name="Crous P."/>
            <person name="Smith M.E."/>
        </authorList>
    </citation>
    <scope>NUCLEOTIDE SEQUENCE</scope>
    <source>
        <strain evidence="8">RSA 567</strain>
    </source>
</reference>
<evidence type="ECO:0000256" key="6">
    <source>
        <dbReference type="ARBA" id="ARBA00023125"/>
    </source>
</evidence>
<dbReference type="GO" id="GO:0043565">
    <property type="term" value="F:sequence-specific DNA binding"/>
    <property type="evidence" value="ECO:0007669"/>
    <property type="project" value="InterPro"/>
</dbReference>
<dbReference type="InterPro" id="IPR016069">
    <property type="entry name" value="Translin_C"/>
</dbReference>
<dbReference type="InterPro" id="IPR033956">
    <property type="entry name" value="Translin"/>
</dbReference>
<dbReference type="PANTHER" id="PTHR10741">
    <property type="entry name" value="TRANSLIN AND TRANSLIN ASSOCIATED PROTEIN X"/>
    <property type="match status" value="1"/>
</dbReference>
<evidence type="ECO:0000256" key="1">
    <source>
        <dbReference type="ARBA" id="ARBA00004123"/>
    </source>
</evidence>
<keyword evidence="6" id="KW-0238">DNA-binding</keyword>
<dbReference type="AlphaFoldDB" id="A0A9W8B485"/>
<dbReference type="Gene3D" id="1.20.58.190">
    <property type="entry name" value="Translin, domain 1"/>
    <property type="match status" value="1"/>
</dbReference>
<protein>
    <submittedName>
        <fullName evidence="8">Translin-1</fullName>
    </submittedName>
</protein>
<comment type="similarity">
    <text evidence="3">Belongs to the translin family.</text>
</comment>
<dbReference type="Gene3D" id="1.20.58.200">
    <property type="entry name" value="Translin, domain 2"/>
    <property type="match status" value="1"/>
</dbReference>
<dbReference type="GO" id="GO:0003697">
    <property type="term" value="F:single-stranded DNA binding"/>
    <property type="evidence" value="ECO:0007669"/>
    <property type="project" value="InterPro"/>
</dbReference>
<name>A0A9W8B485_9FUNG</name>
<keyword evidence="5" id="KW-0694">RNA-binding</keyword>
<keyword evidence="4" id="KW-0963">Cytoplasm</keyword>
<dbReference type="GO" id="GO:0005634">
    <property type="term" value="C:nucleus"/>
    <property type="evidence" value="ECO:0007669"/>
    <property type="project" value="UniProtKB-SubCell"/>
</dbReference>
<dbReference type="InterPro" id="IPR036081">
    <property type="entry name" value="Translin_sf"/>
</dbReference>
<accession>A0A9W8B485</accession>
<evidence type="ECO:0000256" key="7">
    <source>
        <dbReference type="ARBA" id="ARBA00023242"/>
    </source>
</evidence>
<evidence type="ECO:0000256" key="3">
    <source>
        <dbReference type="ARBA" id="ARBA00005902"/>
    </source>
</evidence>
<comment type="subcellular location">
    <subcellularLocation>
        <location evidence="2">Cytoplasm</location>
    </subcellularLocation>
    <subcellularLocation>
        <location evidence="1">Nucleus</location>
    </subcellularLocation>
</comment>
<evidence type="ECO:0000313" key="8">
    <source>
        <dbReference type="EMBL" id="KAJ1980584.1"/>
    </source>
</evidence>
<proteinExistence type="inferred from homology"/>
<organism evidence="8 9">
    <name type="scientific">Dimargaris verticillata</name>
    <dbReference type="NCBI Taxonomy" id="2761393"/>
    <lineage>
        <taxon>Eukaryota</taxon>
        <taxon>Fungi</taxon>
        <taxon>Fungi incertae sedis</taxon>
        <taxon>Zoopagomycota</taxon>
        <taxon>Kickxellomycotina</taxon>
        <taxon>Dimargaritomycetes</taxon>
        <taxon>Dimargaritales</taxon>
        <taxon>Dimargaritaceae</taxon>
        <taxon>Dimargaris</taxon>
    </lineage>
</organism>
<dbReference type="Proteomes" id="UP001151582">
    <property type="component" value="Unassembled WGS sequence"/>
</dbReference>
<dbReference type="Pfam" id="PF01997">
    <property type="entry name" value="Translin"/>
    <property type="match status" value="1"/>
</dbReference>